<dbReference type="Proteomes" id="UP000232638">
    <property type="component" value="Plasmid pTs417"/>
</dbReference>
<dbReference type="AlphaFoldDB" id="A0A2K8UIC7"/>
<evidence type="ECO:0000313" key="3">
    <source>
        <dbReference type="Proteomes" id="UP000232638"/>
    </source>
</evidence>
<protein>
    <submittedName>
        <fullName evidence="2">Alpha/beta hydrolase</fullName>
    </submittedName>
</protein>
<dbReference type="SUPFAM" id="SSF53474">
    <property type="entry name" value="alpha/beta-Hydrolases"/>
    <property type="match status" value="1"/>
</dbReference>
<accession>A0A2K8UIC7</accession>
<evidence type="ECO:0000313" key="2">
    <source>
        <dbReference type="EMBL" id="AUB85290.1"/>
    </source>
</evidence>
<proteinExistence type="predicted"/>
<dbReference type="EMBL" id="CP020371">
    <property type="protein sequence ID" value="AUB85290.1"/>
    <property type="molecule type" value="Genomic_DNA"/>
</dbReference>
<organism evidence="2 3">
    <name type="scientific">Candidatus Thiodictyon syntrophicum</name>
    <dbReference type="NCBI Taxonomy" id="1166950"/>
    <lineage>
        <taxon>Bacteria</taxon>
        <taxon>Pseudomonadati</taxon>
        <taxon>Pseudomonadota</taxon>
        <taxon>Gammaproteobacteria</taxon>
        <taxon>Chromatiales</taxon>
        <taxon>Chromatiaceae</taxon>
        <taxon>Thiodictyon</taxon>
    </lineage>
</organism>
<dbReference type="KEGG" id="tsy:THSYN_30775"/>
<geneLocation type="plasmid" evidence="3">
    <name>pts417</name>
</geneLocation>
<feature type="region of interest" description="Disordered" evidence="1">
    <location>
        <begin position="1"/>
        <end position="25"/>
    </location>
</feature>
<dbReference type="OrthoDB" id="7231451at2"/>
<sequence>MFTPNDPSQPPKVADTGAGLGQSINGHAEDYDRYARDLAAIAQTHGERAAQTAKGNEERNQEAWTRVVQALLTPQLAEQWGDYLTDAAQRAVLFTDAMRQRGNYFNEHEEGSDKTVLSWDHDLVIDGTKLARPVNYSLVRIRAPAGVLVRENGRPYIIIDPRAGHGSGIGGFKHESEVGVAIHQGHPVYFVTFTRLPQPDQTIADVTAAEADFVREVRRRHPDAPRPIVIGNCQGGWAAMLLAATNPDITGPIVANGAPLSYWAGQKGKNPMRYMGGLVGGAMSIKLMSDLGNGLFDGSNLVSNFERLSPGNTWWSKYYDLWRDVDTEVERFVGFERWWSSFYYMTEQEIRWIVENLFVGNRLARGCANLDARTHVDLRNINSPIIVFASHGDNITPPQQALGWIADHYQDVDEIKARGQRILYTLHENVGHLGIFVSSTIAKKEHQEIVSTLKAIEALSPGLYEMVIADATGEGLDRRYHVIFQERTIPELIAGCGGDDSDRPFAAVARYSELVTQLYDLTLSPVVRAMSTQTSADLLAKTNPMRVQRAGLSDRNPLMKNVEALAEQVRGQRRAAPADNPFRQLEQFGANLVTQGWDQVRDLQNAMIELSFHLLWSLPPVAALGEPLSQRISEAPQEDLRTLVQVQDALDRIEQGGFAEGVIRMLILMAHSRREVRRSRLERSNQMLMTTEPFASMKPKARTRLIHRESLIVGFEPEAAIAALPKLLPGEEDRRRALALCWEIAGPREEMSPETLVLMGRLAAVLGRSAALGHLEPPARPASPEQTDQADQADQADQSAKTNKVRKVA</sequence>
<reference evidence="2 3" key="1">
    <citation type="submission" date="2017-03" db="EMBL/GenBank/DDBJ databases">
        <title>Complete genome sequence of Candidatus 'Thiodictyon syntrophicum' sp. nov. strain Cad16T, a photolithoautotroph purple sulfur bacterium isolated from an alpine meromictic lake.</title>
        <authorList>
            <person name="Luedin S.M."/>
            <person name="Pothier J.F."/>
            <person name="Danza F."/>
            <person name="Storelli N."/>
            <person name="Wittwer M."/>
            <person name="Tonolla M."/>
        </authorList>
    </citation>
    <scope>NUCLEOTIDE SEQUENCE [LARGE SCALE GENOMIC DNA]</scope>
    <source>
        <strain evidence="2 3">Cad16T</strain>
        <plasmid evidence="3">Plasmid pts417</plasmid>
    </source>
</reference>
<dbReference type="InterPro" id="IPR024501">
    <property type="entry name" value="DUF3141"/>
</dbReference>
<feature type="region of interest" description="Disordered" evidence="1">
    <location>
        <begin position="773"/>
        <end position="809"/>
    </location>
</feature>
<dbReference type="InterPro" id="IPR029058">
    <property type="entry name" value="AB_hydrolase_fold"/>
</dbReference>
<evidence type="ECO:0000256" key="1">
    <source>
        <dbReference type="SAM" id="MobiDB-lite"/>
    </source>
</evidence>
<name>A0A2K8UIC7_9GAMM</name>
<dbReference type="PANTHER" id="PTHR36837">
    <property type="entry name" value="POLY(3-HYDROXYALKANOATE) POLYMERASE SUBUNIT PHAC"/>
    <property type="match status" value="1"/>
</dbReference>
<feature type="compositionally biased region" description="Low complexity" evidence="1">
    <location>
        <begin position="789"/>
        <end position="800"/>
    </location>
</feature>
<keyword evidence="3" id="KW-1185">Reference proteome</keyword>
<dbReference type="RefSeq" id="WP_100922925.1">
    <property type="nucleotide sequence ID" value="NZ_CP020371.1"/>
</dbReference>
<keyword evidence="2" id="KW-0378">Hydrolase</keyword>
<dbReference type="InterPro" id="IPR051321">
    <property type="entry name" value="PHA/PHB_synthase"/>
</dbReference>
<gene>
    <name evidence="2" type="ORF">THSYN_30775</name>
</gene>
<dbReference type="Pfam" id="PF11339">
    <property type="entry name" value="DUF3141"/>
    <property type="match status" value="1"/>
</dbReference>
<keyword evidence="2" id="KW-0614">Plasmid</keyword>
<dbReference type="PANTHER" id="PTHR36837:SF2">
    <property type="entry name" value="POLY(3-HYDROXYALKANOATE) POLYMERASE SUBUNIT PHAC"/>
    <property type="match status" value="1"/>
</dbReference>
<dbReference type="GO" id="GO:0016787">
    <property type="term" value="F:hydrolase activity"/>
    <property type="evidence" value="ECO:0007669"/>
    <property type="project" value="UniProtKB-KW"/>
</dbReference>
<dbReference type="Gene3D" id="3.40.50.1820">
    <property type="entry name" value="alpha/beta hydrolase"/>
    <property type="match status" value="1"/>
</dbReference>